<protein>
    <submittedName>
        <fullName evidence="3">Transglutaminase/protease-like cytokinesis protein 3</fullName>
    </submittedName>
</protein>
<dbReference type="EMBL" id="JAVDSB010000024">
    <property type="protein sequence ID" value="MDR6555135.1"/>
    <property type="molecule type" value="Genomic_DNA"/>
</dbReference>
<sequence length="276" mass="31194">MRNKLYLSLALFTLFIFMVSTTVSAATSISSSTNSVVEVNDLVELEAALQEELAKKPQEITILYTAKGPTNSTSYLQGVKDTIHEAQSGLAEELFWNMKSFTYSMKGSIGKLKITLHPEYLTTLEQDQYVDEEVDRILSEIITAKMTPFEKELAIHDFVVSHTSYEDVGEIGHTAYSALYNKKAVCQGYAILTNLLLNKAGITSHLIVGYINDDVEQPHMWNEVNIEDNWYMLDTVFNDSTSNPSMDYYNVTSKALKGMKHTWEESDYPVAETEYK</sequence>
<dbReference type="InterPro" id="IPR002931">
    <property type="entry name" value="Transglutaminase-like"/>
</dbReference>
<dbReference type="PANTHER" id="PTHR46333">
    <property type="entry name" value="CYTOKINESIS PROTEIN 3"/>
    <property type="match status" value="1"/>
</dbReference>
<dbReference type="Proteomes" id="UP001267290">
    <property type="component" value="Unassembled WGS sequence"/>
</dbReference>
<evidence type="ECO:0000259" key="2">
    <source>
        <dbReference type="SMART" id="SM00460"/>
    </source>
</evidence>
<accession>A0ABU1P5V3</accession>
<feature type="domain" description="Transglutaminase-like" evidence="2">
    <location>
        <begin position="178"/>
        <end position="237"/>
    </location>
</feature>
<name>A0ABU1P5V3_9BACL</name>
<dbReference type="InterPro" id="IPR052557">
    <property type="entry name" value="CAP/Cytokinesis_protein"/>
</dbReference>
<dbReference type="InterPro" id="IPR038765">
    <property type="entry name" value="Papain-like_cys_pep_sf"/>
</dbReference>
<feature type="signal peptide" evidence="1">
    <location>
        <begin position="1"/>
        <end position="25"/>
    </location>
</feature>
<gene>
    <name evidence="3" type="ORF">J2736_006389</name>
</gene>
<evidence type="ECO:0000313" key="3">
    <source>
        <dbReference type="EMBL" id="MDR6555135.1"/>
    </source>
</evidence>
<reference evidence="3 4" key="1">
    <citation type="submission" date="2023-07" db="EMBL/GenBank/DDBJ databases">
        <title>Sorghum-associated microbial communities from plants grown in Nebraska, USA.</title>
        <authorList>
            <person name="Schachtman D."/>
        </authorList>
    </citation>
    <scope>NUCLEOTIDE SEQUENCE [LARGE SCALE GENOMIC DNA]</scope>
    <source>
        <strain evidence="3 4">CC258</strain>
    </source>
</reference>
<feature type="chain" id="PRO_5046550108" evidence="1">
    <location>
        <begin position="26"/>
        <end position="276"/>
    </location>
</feature>
<proteinExistence type="predicted"/>
<dbReference type="RefSeq" id="WP_310502527.1">
    <property type="nucleotide sequence ID" value="NZ_JAVDSB010000024.1"/>
</dbReference>
<comment type="caution">
    <text evidence="3">The sequence shown here is derived from an EMBL/GenBank/DDBJ whole genome shotgun (WGS) entry which is preliminary data.</text>
</comment>
<organism evidence="3 4">
    <name type="scientific">Paenibacillus qinlingensis</name>
    <dbReference type="NCBI Taxonomy" id="1837343"/>
    <lineage>
        <taxon>Bacteria</taxon>
        <taxon>Bacillati</taxon>
        <taxon>Bacillota</taxon>
        <taxon>Bacilli</taxon>
        <taxon>Bacillales</taxon>
        <taxon>Paenibacillaceae</taxon>
        <taxon>Paenibacillus</taxon>
    </lineage>
</organism>
<dbReference type="SMART" id="SM00460">
    <property type="entry name" value="TGc"/>
    <property type="match status" value="1"/>
</dbReference>
<evidence type="ECO:0000313" key="4">
    <source>
        <dbReference type="Proteomes" id="UP001267290"/>
    </source>
</evidence>
<evidence type="ECO:0000256" key="1">
    <source>
        <dbReference type="SAM" id="SignalP"/>
    </source>
</evidence>
<dbReference type="Pfam" id="PF01841">
    <property type="entry name" value="Transglut_core"/>
    <property type="match status" value="1"/>
</dbReference>
<dbReference type="Gene3D" id="3.10.620.30">
    <property type="match status" value="1"/>
</dbReference>
<keyword evidence="4" id="KW-1185">Reference proteome</keyword>
<keyword evidence="1" id="KW-0732">Signal</keyword>
<dbReference type="PANTHER" id="PTHR46333:SF2">
    <property type="entry name" value="CYTOKINESIS PROTEIN 3"/>
    <property type="match status" value="1"/>
</dbReference>
<dbReference type="SUPFAM" id="SSF54001">
    <property type="entry name" value="Cysteine proteinases"/>
    <property type="match status" value="1"/>
</dbReference>